<evidence type="ECO:0000313" key="1">
    <source>
        <dbReference type="Ensembl" id="ENSRBIP00000020579.1"/>
    </source>
</evidence>
<organism evidence="1 2">
    <name type="scientific">Rhinopithecus bieti</name>
    <name type="common">Black snub-nosed monkey</name>
    <name type="synonym">Pygathrix bieti</name>
    <dbReference type="NCBI Taxonomy" id="61621"/>
    <lineage>
        <taxon>Eukaryota</taxon>
        <taxon>Metazoa</taxon>
        <taxon>Chordata</taxon>
        <taxon>Craniata</taxon>
        <taxon>Vertebrata</taxon>
        <taxon>Euteleostomi</taxon>
        <taxon>Mammalia</taxon>
        <taxon>Eutheria</taxon>
        <taxon>Euarchontoglires</taxon>
        <taxon>Primates</taxon>
        <taxon>Haplorrhini</taxon>
        <taxon>Catarrhini</taxon>
        <taxon>Cercopithecidae</taxon>
        <taxon>Colobinae</taxon>
        <taxon>Rhinopithecus</taxon>
    </lineage>
</organism>
<evidence type="ECO:0000313" key="2">
    <source>
        <dbReference type="Proteomes" id="UP000233180"/>
    </source>
</evidence>
<proteinExistence type="predicted"/>
<dbReference type="AlphaFoldDB" id="A0A2K6LAM8"/>
<reference evidence="1 2" key="1">
    <citation type="submission" date="2016-06" db="EMBL/GenBank/DDBJ databases">
        <title>Genome of Rhinopithecus bieti.</title>
        <authorList>
            <person name="Wu"/>
            <person name="C.-I. and Zhang"/>
            <person name="Y."/>
        </authorList>
    </citation>
    <scope>NUCLEOTIDE SEQUENCE</scope>
</reference>
<dbReference type="Ensembl" id="ENSRBIT00000044461.1">
    <property type="protein sequence ID" value="ENSRBIP00000020579.1"/>
    <property type="gene ID" value="ENSRBIG00000034269.1"/>
</dbReference>
<accession>A0A2K6LAM8</accession>
<sequence>MGATGLGLGLSWRQDHLKVTDCQVLSSHGMGSEISLHRVYGARRSKELKNSFLWYGKVASISLPLPEIIIFHGYHQQVQGAHALISQTNCLRSRVSSQCLGQSHVFRVPRDTCGHIYEED</sequence>
<dbReference type="GeneTree" id="ENSGT00390000001812"/>
<dbReference type="OMA" id="HGMGSEI"/>
<reference evidence="1" key="3">
    <citation type="submission" date="2025-09" db="UniProtKB">
        <authorList>
            <consortium name="Ensembl"/>
        </authorList>
    </citation>
    <scope>IDENTIFICATION</scope>
</reference>
<dbReference type="Proteomes" id="UP000233180">
    <property type="component" value="Unassembled WGS sequence"/>
</dbReference>
<name>A0A2K6LAM8_RHIBE</name>
<protein>
    <submittedName>
        <fullName evidence="1">Uncharacterized protein</fullName>
    </submittedName>
</protein>
<keyword evidence="2" id="KW-1185">Reference proteome</keyword>
<reference evidence="1" key="2">
    <citation type="submission" date="2025-08" db="UniProtKB">
        <authorList>
            <consortium name="Ensembl"/>
        </authorList>
    </citation>
    <scope>IDENTIFICATION</scope>
</reference>